<keyword evidence="2" id="KW-1185">Reference proteome</keyword>
<dbReference type="InParanoid" id="K1WXJ1"/>
<dbReference type="AlphaFoldDB" id="K1WXJ1"/>
<comment type="caution">
    <text evidence="1">The sequence shown here is derived from an EMBL/GenBank/DDBJ whole genome shotgun (WGS) entry which is preliminary data.</text>
</comment>
<dbReference type="Proteomes" id="UP000006757">
    <property type="component" value="Unassembled WGS sequence"/>
</dbReference>
<organism evidence="1 2">
    <name type="scientific">Trichosporon asahii var. asahii (strain CBS 8904)</name>
    <name type="common">Yeast</name>
    <dbReference type="NCBI Taxonomy" id="1220162"/>
    <lineage>
        <taxon>Eukaryota</taxon>
        <taxon>Fungi</taxon>
        <taxon>Dikarya</taxon>
        <taxon>Basidiomycota</taxon>
        <taxon>Agaricomycotina</taxon>
        <taxon>Tremellomycetes</taxon>
        <taxon>Trichosporonales</taxon>
        <taxon>Trichosporonaceae</taxon>
        <taxon>Trichosporon</taxon>
    </lineage>
</organism>
<reference evidence="1 2" key="1">
    <citation type="journal article" date="2012" name="Eukaryot. Cell">
        <title>Genome sequence of the Trichosporon asahii environmental strain CBS 8904.</title>
        <authorList>
            <person name="Yang R.Y."/>
            <person name="Li H.T."/>
            <person name="Zhu H."/>
            <person name="Zhou G.P."/>
            <person name="Wang M."/>
            <person name="Wang L."/>
        </authorList>
    </citation>
    <scope>NUCLEOTIDE SEQUENCE [LARGE SCALE GENOMIC DNA]</scope>
    <source>
        <strain evidence="1 2">CBS 8904</strain>
    </source>
</reference>
<gene>
    <name evidence="1" type="ORF">A1Q2_00180</name>
</gene>
<evidence type="ECO:0008006" key="3">
    <source>
        <dbReference type="Google" id="ProtNLM"/>
    </source>
</evidence>
<accession>K1WXJ1</accession>
<sequence length="220" mass="24744">MSAKADEPLTQDETWKDGDFEVITSDNVKFCVPTHLLQTASGEKRIELDASAATITALLRITSKGFLSFDEPPSTRKYREIVDLVNFVRKYDCEAAGNFLRFAAQTAPDHTRDQAVVRLLILIYMDDKHLCAELFDKHSQRFGWLQGDASSVLRDSPYGLFAVIPFRYFWAMVAANVADPDDLPIEYLRKRKAGLSSPGSRFLHFMAIAEKRDDFGAGAI</sequence>
<evidence type="ECO:0000313" key="1">
    <source>
        <dbReference type="EMBL" id="EKD05419.1"/>
    </source>
</evidence>
<evidence type="ECO:0000313" key="2">
    <source>
        <dbReference type="Proteomes" id="UP000006757"/>
    </source>
</evidence>
<dbReference type="EMBL" id="AMBO01000091">
    <property type="protein sequence ID" value="EKD05419.1"/>
    <property type="molecule type" value="Genomic_DNA"/>
</dbReference>
<name>K1WXJ1_TRIAC</name>
<dbReference type="HOGENOM" id="CLU_100326_0_0_1"/>
<protein>
    <recommendedName>
        <fullName evidence="3">BTB domain-containing protein</fullName>
    </recommendedName>
</protein>
<proteinExistence type="predicted"/>